<reference evidence="3 4" key="1">
    <citation type="journal article" date="2014" name="Nature">
        <title>An environmental bacterial taxon with a large and distinct metabolic repertoire.</title>
        <authorList>
            <person name="Wilson M.C."/>
            <person name="Mori T."/>
            <person name="Ruckert C."/>
            <person name="Uria A.R."/>
            <person name="Helf M.J."/>
            <person name="Takada K."/>
            <person name="Gernert C."/>
            <person name="Steffens U.A."/>
            <person name="Heycke N."/>
            <person name="Schmitt S."/>
            <person name="Rinke C."/>
            <person name="Helfrich E.J."/>
            <person name="Brachmann A.O."/>
            <person name="Gurgui C."/>
            <person name="Wakimoto T."/>
            <person name="Kracht M."/>
            <person name="Crusemann M."/>
            <person name="Hentschel U."/>
            <person name="Abe I."/>
            <person name="Matsunaga S."/>
            <person name="Kalinowski J."/>
            <person name="Takeyama H."/>
            <person name="Piel J."/>
        </authorList>
    </citation>
    <scope>NUCLEOTIDE SEQUENCE [LARGE SCALE GENOMIC DNA]</scope>
    <source>
        <strain evidence="4">TSY1</strain>
    </source>
</reference>
<proteinExistence type="predicted"/>
<accession>W4LLN3</accession>
<feature type="domain" description="NACHT" evidence="1">
    <location>
        <begin position="136"/>
        <end position="301"/>
    </location>
</feature>
<dbReference type="Pfam" id="PF20690">
    <property type="entry name" value="bDLD3"/>
    <property type="match status" value="1"/>
</dbReference>
<dbReference type="InterPro" id="IPR011029">
    <property type="entry name" value="DEATH-like_dom_sf"/>
</dbReference>
<dbReference type="HOGENOM" id="CLU_851757_0_0_7"/>
<dbReference type="Pfam" id="PF05729">
    <property type="entry name" value="NACHT"/>
    <property type="match status" value="1"/>
</dbReference>
<evidence type="ECO:0000313" key="3">
    <source>
        <dbReference type="EMBL" id="ETW99008.1"/>
    </source>
</evidence>
<comment type="caution">
    <text evidence="3">The sequence shown here is derived from an EMBL/GenBank/DDBJ whole genome shotgun (WGS) entry which is preliminary data.</text>
</comment>
<organism evidence="3 4">
    <name type="scientific">Entotheonella factor</name>
    <dbReference type="NCBI Taxonomy" id="1429438"/>
    <lineage>
        <taxon>Bacteria</taxon>
        <taxon>Pseudomonadati</taxon>
        <taxon>Nitrospinota/Tectimicrobiota group</taxon>
        <taxon>Candidatus Tectimicrobiota</taxon>
        <taxon>Candidatus Entotheonellia</taxon>
        <taxon>Candidatus Entotheonellales</taxon>
        <taxon>Candidatus Entotheonellaceae</taxon>
        <taxon>Candidatus Entotheonella</taxon>
    </lineage>
</organism>
<sequence length="326" mass="37742">MKLEFCRRLGNSWRDLADVIPIPHHEQRRFERGFEPRAIWDWLQDRQRLSELPETLRRIGRDDLVDLWDKAQRESTEQFYRDGITRWADARYALDTRFVQLTLLLDQGEAAQGPRWHVSERFGALADVLERVSEQAVVLLGPPGSGKSTLLRHYAMDRAQAVLDRVDADRHEDAPFCFWLSLNDYKAPQPGDPLPPPQAWLEARWADTHPMLPPLPTLLREQRLTLLLDALNEIPHPGGEPVRFWKDFLQRLDRDYPGNRVVFSCRSLDYSASLSAKELPVPQVRIEALSDAQVQQFIELYCPEHAATLWVNLAGSPQLDLLRTPY</sequence>
<protein>
    <submittedName>
        <fullName evidence="3">Uncharacterized protein</fullName>
    </submittedName>
</protein>
<evidence type="ECO:0000259" key="2">
    <source>
        <dbReference type="Pfam" id="PF20690"/>
    </source>
</evidence>
<dbReference type="AlphaFoldDB" id="W4LLN3"/>
<gene>
    <name evidence="3" type="ORF">ETSY1_16605</name>
</gene>
<feature type="domain" description="Bacterial Death-like" evidence="2">
    <location>
        <begin position="1"/>
        <end position="70"/>
    </location>
</feature>
<dbReference type="PATRIC" id="fig|1429438.4.peg.3272"/>
<evidence type="ECO:0000259" key="1">
    <source>
        <dbReference type="Pfam" id="PF05729"/>
    </source>
</evidence>
<evidence type="ECO:0000313" key="4">
    <source>
        <dbReference type="Proteomes" id="UP000019141"/>
    </source>
</evidence>
<dbReference type="SUPFAM" id="SSF52540">
    <property type="entry name" value="P-loop containing nucleoside triphosphate hydrolases"/>
    <property type="match status" value="1"/>
</dbReference>
<dbReference type="InterPro" id="IPR027417">
    <property type="entry name" value="P-loop_NTPase"/>
</dbReference>
<dbReference type="Proteomes" id="UP000019141">
    <property type="component" value="Unassembled WGS sequence"/>
</dbReference>
<dbReference type="SUPFAM" id="SSF47986">
    <property type="entry name" value="DEATH domain"/>
    <property type="match status" value="1"/>
</dbReference>
<dbReference type="Gene3D" id="3.40.50.300">
    <property type="entry name" value="P-loop containing nucleotide triphosphate hydrolases"/>
    <property type="match status" value="1"/>
</dbReference>
<dbReference type="InterPro" id="IPR007111">
    <property type="entry name" value="NACHT_NTPase"/>
</dbReference>
<keyword evidence="4" id="KW-1185">Reference proteome</keyword>
<name>W4LLN3_ENTF1</name>
<dbReference type="InterPro" id="IPR048915">
    <property type="entry name" value="bDLD3"/>
</dbReference>
<dbReference type="EMBL" id="AZHW01000491">
    <property type="protein sequence ID" value="ETW99008.1"/>
    <property type="molecule type" value="Genomic_DNA"/>
</dbReference>